<dbReference type="InterPro" id="IPR036155">
    <property type="entry name" value="Crypto/Photolyase_N_sf"/>
</dbReference>
<dbReference type="GO" id="GO:0071949">
    <property type="term" value="F:FAD binding"/>
    <property type="evidence" value="ECO:0007669"/>
    <property type="project" value="TreeGrafter"/>
</dbReference>
<dbReference type="SUPFAM" id="SSF48173">
    <property type="entry name" value="Cryptochrome/photolyase FAD-binding domain"/>
    <property type="match status" value="1"/>
</dbReference>
<dbReference type="Gene3D" id="3.40.50.620">
    <property type="entry name" value="HUPs"/>
    <property type="match status" value="1"/>
</dbReference>
<dbReference type="Pfam" id="PF00875">
    <property type="entry name" value="DNA_photolyase"/>
    <property type="match status" value="1"/>
</dbReference>
<dbReference type="AlphaFoldDB" id="A0A5J4YSW0"/>
<protein>
    <recommendedName>
        <fullName evidence="7">Cryptochrome DASH</fullName>
    </recommendedName>
</protein>
<proteinExistence type="inferred from homology"/>
<dbReference type="OrthoDB" id="435881at2759"/>
<dbReference type="InterPro" id="IPR014133">
    <property type="entry name" value="Cry_DASH"/>
</dbReference>
<dbReference type="InterPro" id="IPR005101">
    <property type="entry name" value="Cryptochr/Photolyase_FAD-bd"/>
</dbReference>
<dbReference type="InterPro" id="IPR006050">
    <property type="entry name" value="DNA_photolyase_N"/>
</dbReference>
<dbReference type="GO" id="GO:0003677">
    <property type="term" value="F:DNA binding"/>
    <property type="evidence" value="ECO:0007669"/>
    <property type="project" value="TreeGrafter"/>
</dbReference>
<dbReference type="InterPro" id="IPR036134">
    <property type="entry name" value="Crypto/Photolyase_FAD-like_sf"/>
</dbReference>
<evidence type="ECO:0000256" key="5">
    <source>
        <dbReference type="PIRSR" id="PIRSR602081-1"/>
    </source>
</evidence>
<keyword evidence="2 5" id="KW-0285">Flavoprotein</keyword>
<dbReference type="Gene3D" id="1.25.40.80">
    <property type="match status" value="1"/>
</dbReference>
<accession>A0A5J4YSW0</accession>
<gene>
    <name evidence="9" type="ORF">FVE85_4961</name>
</gene>
<dbReference type="PANTHER" id="PTHR11455:SF22">
    <property type="entry name" value="CRYPTOCHROME DASH"/>
    <property type="match status" value="1"/>
</dbReference>
<comment type="caution">
    <text evidence="9">The sequence shown here is derived from an EMBL/GenBank/DDBJ whole genome shotgun (WGS) entry which is preliminary data.</text>
</comment>
<dbReference type="PRINTS" id="PR00147">
    <property type="entry name" value="DNAPHOTLYASE"/>
</dbReference>
<keyword evidence="4 7" id="KW-0157">Chromophore</keyword>
<sequence>MNVSMQACSKIVNRARLDSKRWIPTRALCSEGEPRGLEREQRKLRVAVTRMKELRGFNAPKRVVTPPSEDSYVIAWFRADLRLCDNPMLAEAIHTGKGRVLPVYCFDSRNFGLTDEAKLPKCAAPRAQFLRECVQDLRNSLQEYGSDLIVRHGRTEVILARLAKQYQCSHIIGSKQVAWDELRIESKLRSLVTQMEIPPKVSFCCGAETLYHLEDLPREFYHVPDDIPQFRRSVEAQHHRPGTRIRLPFLPPDEGALLPLPEDIDRGTVPSLDDLLQESIPDESQRRVEPDARAPYVFRGGETAALEHAQSFFWETDGVSKYNYTRKGMTMRGTPLSSMLSVWLAQGCISARSLYHVMQSYERERVANSTQWLFRDLIRRDYYRLLALRLHHELRFQRDYVKTYFQDGPRVPGQLTWKRDREAFEKWCMGKTGFPLVDACMRELYTTGFLSGRGRMSVASFLTRDLLIDWRWGAEWFQSRLVDYDSHSNYGNWVDIAGVGMDQQRQEPYVNVVNQAKSYDENGDYVKHWLPELSKIPVEHIHEPYKIPAYERNAYKCLADYPEPVIDSYGRGGFLTKLGKDRDIRPFAVVRRAEKE</sequence>
<evidence type="ECO:0000256" key="3">
    <source>
        <dbReference type="ARBA" id="ARBA00022827"/>
    </source>
</evidence>
<evidence type="ECO:0000256" key="6">
    <source>
        <dbReference type="PIRSR" id="PIRSR602081-2"/>
    </source>
</evidence>
<dbReference type="InterPro" id="IPR018394">
    <property type="entry name" value="DNA_photolyase_1_CS_C"/>
</dbReference>
<dbReference type="GO" id="GO:0000719">
    <property type="term" value="P:photoreactive repair"/>
    <property type="evidence" value="ECO:0007669"/>
    <property type="project" value="TreeGrafter"/>
</dbReference>
<comment type="cofactor">
    <cofactor evidence="5 7">
        <name>FAD</name>
        <dbReference type="ChEBI" id="CHEBI:57692"/>
    </cofactor>
    <text evidence="5 7">Binds 1 FAD per subunit.</text>
</comment>
<keyword evidence="3 5" id="KW-0274">FAD</keyword>
<dbReference type="Gene3D" id="1.10.579.10">
    <property type="entry name" value="DNA Cyclobutane Dipyrimidine Photolyase, subunit A, domain 3"/>
    <property type="match status" value="1"/>
</dbReference>
<dbReference type="PROSITE" id="PS51645">
    <property type="entry name" value="PHR_CRY_ALPHA_BETA"/>
    <property type="match status" value="1"/>
</dbReference>
<evidence type="ECO:0000313" key="9">
    <source>
        <dbReference type="EMBL" id="KAA8493824.1"/>
    </source>
</evidence>
<dbReference type="InterPro" id="IPR002081">
    <property type="entry name" value="Cryptochrome/DNA_photolyase_1"/>
</dbReference>
<evidence type="ECO:0000256" key="2">
    <source>
        <dbReference type="ARBA" id="ARBA00022630"/>
    </source>
</evidence>
<comment type="cofactor">
    <cofactor evidence="7">
        <name>(6R)-5,10-methylene-5,6,7,8-tetrahydrofolate</name>
        <dbReference type="ChEBI" id="CHEBI:15636"/>
    </cofactor>
    <text evidence="7">Binds 1 5,10-methenyltetrahydrofolate (MTHF) per subunit.</text>
</comment>
<dbReference type="NCBIfam" id="TIGR02765">
    <property type="entry name" value="crypto_DASH"/>
    <property type="match status" value="1"/>
</dbReference>
<feature type="binding site" evidence="5">
    <location>
        <position position="322"/>
    </location>
    <ligand>
        <name>FAD</name>
        <dbReference type="ChEBI" id="CHEBI:57692"/>
    </ligand>
</feature>
<dbReference type="Pfam" id="PF03441">
    <property type="entry name" value="FAD_binding_7"/>
    <property type="match status" value="1"/>
</dbReference>
<feature type="domain" description="Photolyase/cryptochrome alpha/beta" evidence="8">
    <location>
        <begin position="71"/>
        <end position="205"/>
    </location>
</feature>
<dbReference type="PANTHER" id="PTHR11455">
    <property type="entry name" value="CRYPTOCHROME"/>
    <property type="match status" value="1"/>
</dbReference>
<dbReference type="Proteomes" id="UP000324585">
    <property type="component" value="Unassembled WGS sequence"/>
</dbReference>
<feature type="site" description="Electron transfer via tryptophanyl radical" evidence="6">
    <location>
        <position position="417"/>
    </location>
</feature>
<evidence type="ECO:0000256" key="1">
    <source>
        <dbReference type="ARBA" id="ARBA00005862"/>
    </source>
</evidence>
<dbReference type="GO" id="GO:0003904">
    <property type="term" value="F:deoxyribodipyrimidine photo-lyase activity"/>
    <property type="evidence" value="ECO:0007669"/>
    <property type="project" value="TreeGrafter"/>
</dbReference>
<organism evidence="9 10">
    <name type="scientific">Porphyridium purpureum</name>
    <name type="common">Red alga</name>
    <name type="synonym">Porphyridium cruentum</name>
    <dbReference type="NCBI Taxonomy" id="35688"/>
    <lineage>
        <taxon>Eukaryota</taxon>
        <taxon>Rhodophyta</taxon>
        <taxon>Bangiophyceae</taxon>
        <taxon>Porphyridiales</taxon>
        <taxon>Porphyridiaceae</taxon>
        <taxon>Porphyridium</taxon>
    </lineage>
</organism>
<keyword evidence="10" id="KW-1185">Reference proteome</keyword>
<evidence type="ECO:0000259" key="8">
    <source>
        <dbReference type="PROSITE" id="PS51645"/>
    </source>
</evidence>
<dbReference type="SUPFAM" id="SSF52425">
    <property type="entry name" value="Cryptochrome/photolyase, N-terminal domain"/>
    <property type="match status" value="1"/>
</dbReference>
<dbReference type="EMBL" id="VRMN01000006">
    <property type="protein sequence ID" value="KAA8493824.1"/>
    <property type="molecule type" value="Genomic_DNA"/>
</dbReference>
<evidence type="ECO:0000256" key="7">
    <source>
        <dbReference type="RuleBase" id="RU367151"/>
    </source>
</evidence>
<dbReference type="PROSITE" id="PS00394">
    <property type="entry name" value="DNA_PHOTOLYASES_1_1"/>
    <property type="match status" value="1"/>
</dbReference>
<evidence type="ECO:0000256" key="4">
    <source>
        <dbReference type="ARBA" id="ARBA00022991"/>
    </source>
</evidence>
<name>A0A5J4YSW0_PORPP</name>
<feature type="binding site" evidence="5">
    <location>
        <begin position="334"/>
        <end position="341"/>
    </location>
    <ligand>
        <name>FAD</name>
        <dbReference type="ChEBI" id="CHEBI:57692"/>
    </ligand>
</feature>
<feature type="binding site" evidence="5">
    <location>
        <begin position="483"/>
        <end position="485"/>
    </location>
    <ligand>
        <name>FAD</name>
        <dbReference type="ChEBI" id="CHEBI:57692"/>
    </ligand>
</feature>
<reference evidence="10" key="1">
    <citation type="journal article" date="2019" name="Nat. Commun.">
        <title>Expansion of phycobilisome linker gene families in mesophilic red algae.</title>
        <authorList>
            <person name="Lee J."/>
            <person name="Kim D."/>
            <person name="Bhattacharya D."/>
            <person name="Yoon H.S."/>
        </authorList>
    </citation>
    <scope>NUCLEOTIDE SEQUENCE [LARGE SCALE GENOMIC DNA]</scope>
    <source>
        <strain evidence="10">CCMP 1328</strain>
    </source>
</reference>
<feature type="site" description="Electron transfer via tryptophanyl radical" evidence="6">
    <location>
        <position position="470"/>
    </location>
</feature>
<dbReference type="InterPro" id="IPR014729">
    <property type="entry name" value="Rossmann-like_a/b/a_fold"/>
</dbReference>
<evidence type="ECO:0000313" key="10">
    <source>
        <dbReference type="Proteomes" id="UP000324585"/>
    </source>
</evidence>
<comment type="similarity">
    <text evidence="1 7">Belongs to the DNA photolyase class-1 family.</text>
</comment>
<comment type="function">
    <text evidence="7">May have a photoreceptor function.</text>
</comment>
<feature type="site" description="Electron transfer via tryptophanyl radical" evidence="6">
    <location>
        <position position="493"/>
    </location>
</feature>